<keyword evidence="3 6" id="KW-0812">Transmembrane</keyword>
<reference evidence="8 9" key="1">
    <citation type="submission" date="2024-03" db="EMBL/GenBank/DDBJ databases">
        <title>Human intestinal bacterial collection.</title>
        <authorList>
            <person name="Pauvert C."/>
            <person name="Hitch T.C.A."/>
            <person name="Clavel T."/>
        </authorList>
    </citation>
    <scope>NUCLEOTIDE SEQUENCE [LARGE SCALE GENOMIC DNA]</scope>
    <source>
        <strain evidence="8 9">CLA-AA-H78B</strain>
    </source>
</reference>
<evidence type="ECO:0000256" key="6">
    <source>
        <dbReference type="SAM" id="Phobius"/>
    </source>
</evidence>
<protein>
    <submittedName>
        <fullName evidence="8">DMT family transporter</fullName>
    </submittedName>
</protein>
<evidence type="ECO:0000256" key="3">
    <source>
        <dbReference type="ARBA" id="ARBA00022692"/>
    </source>
</evidence>
<feature type="transmembrane region" description="Helical" evidence="6">
    <location>
        <begin position="143"/>
        <end position="166"/>
    </location>
</feature>
<evidence type="ECO:0000256" key="1">
    <source>
        <dbReference type="ARBA" id="ARBA00004141"/>
    </source>
</evidence>
<accession>A0ABV1I396</accession>
<evidence type="ECO:0000256" key="2">
    <source>
        <dbReference type="ARBA" id="ARBA00007362"/>
    </source>
</evidence>
<dbReference type="Pfam" id="PF00892">
    <property type="entry name" value="EamA"/>
    <property type="match status" value="2"/>
</dbReference>
<feature type="transmembrane region" description="Helical" evidence="6">
    <location>
        <begin position="38"/>
        <end position="54"/>
    </location>
</feature>
<feature type="domain" description="EamA" evidence="7">
    <location>
        <begin position="147"/>
        <end position="277"/>
    </location>
</feature>
<dbReference type="InterPro" id="IPR037185">
    <property type="entry name" value="EmrE-like"/>
</dbReference>
<dbReference type="Proteomes" id="UP001470288">
    <property type="component" value="Unassembled WGS sequence"/>
</dbReference>
<name>A0ABV1I396_9FIRM</name>
<dbReference type="EMBL" id="JBBMFC010000025">
    <property type="protein sequence ID" value="MEQ2579669.1"/>
    <property type="molecule type" value="Genomic_DNA"/>
</dbReference>
<dbReference type="SUPFAM" id="SSF103481">
    <property type="entry name" value="Multidrug resistance efflux transporter EmrE"/>
    <property type="match status" value="2"/>
</dbReference>
<keyword evidence="4 6" id="KW-1133">Transmembrane helix</keyword>
<feature type="transmembrane region" description="Helical" evidence="6">
    <location>
        <begin position="238"/>
        <end position="255"/>
    </location>
</feature>
<dbReference type="InterPro" id="IPR000620">
    <property type="entry name" value="EamA_dom"/>
</dbReference>
<evidence type="ECO:0000259" key="7">
    <source>
        <dbReference type="Pfam" id="PF00892"/>
    </source>
</evidence>
<comment type="caution">
    <text evidence="8">The sequence shown here is derived from an EMBL/GenBank/DDBJ whole genome shotgun (WGS) entry which is preliminary data.</text>
</comment>
<evidence type="ECO:0000313" key="8">
    <source>
        <dbReference type="EMBL" id="MEQ2579669.1"/>
    </source>
</evidence>
<feature type="transmembrane region" description="Helical" evidence="6">
    <location>
        <begin position="66"/>
        <end position="86"/>
    </location>
</feature>
<keyword evidence="9" id="KW-1185">Reference proteome</keyword>
<comment type="similarity">
    <text evidence="2">Belongs to the EamA transporter family.</text>
</comment>
<feature type="domain" description="EamA" evidence="7">
    <location>
        <begin position="6"/>
        <end position="137"/>
    </location>
</feature>
<dbReference type="PANTHER" id="PTHR22911">
    <property type="entry name" value="ACYL-MALONYL CONDENSING ENZYME-RELATED"/>
    <property type="match status" value="1"/>
</dbReference>
<evidence type="ECO:0000256" key="4">
    <source>
        <dbReference type="ARBA" id="ARBA00022989"/>
    </source>
</evidence>
<proteinExistence type="inferred from homology"/>
<evidence type="ECO:0000256" key="5">
    <source>
        <dbReference type="ARBA" id="ARBA00023136"/>
    </source>
</evidence>
<dbReference type="RefSeq" id="WP_349144865.1">
    <property type="nucleotide sequence ID" value="NZ_JBBMFC010000025.1"/>
</dbReference>
<gene>
    <name evidence="8" type="ORF">WMO62_12700</name>
</gene>
<feature type="transmembrane region" description="Helical" evidence="6">
    <location>
        <begin position="119"/>
        <end position="137"/>
    </location>
</feature>
<feature type="transmembrane region" description="Helical" evidence="6">
    <location>
        <begin position="178"/>
        <end position="196"/>
    </location>
</feature>
<evidence type="ECO:0000313" key="9">
    <source>
        <dbReference type="Proteomes" id="UP001470288"/>
    </source>
</evidence>
<keyword evidence="5 6" id="KW-0472">Membrane</keyword>
<sequence length="296" mass="32439">MRQHTRGIACMLFSAASFSLMNVCVHMAGDLPAMQKSFFRNLIALGVSLSLILWKRTPLRIPKGQFRHLFSRSFFGTIGVVCNYYSVDHMLLSDATMLNKMSPFFSALFAVWILKEKITWVHVSFLGVALAGCAFILKPGVEGLLSSAAIVALMGGLCAGIAYTEVRKLGTGGVDKNWIILFFSAFSCICALPFLVFDYAPMTASQLLFLILAGLTATGGQFGVTAAYCYVAAAEISIYDYSQIIFAALFGYLFFAQIPDLYSVVGYIIVCAAAIGMAMYSEKRNQKIEQDGREIR</sequence>
<organism evidence="8 9">
    <name type="scientific">Hominiventricola aquisgranensis</name>
    <dbReference type="NCBI Taxonomy" id="3133164"/>
    <lineage>
        <taxon>Bacteria</taxon>
        <taxon>Bacillati</taxon>
        <taxon>Bacillota</taxon>
        <taxon>Clostridia</taxon>
        <taxon>Lachnospirales</taxon>
        <taxon>Lachnospiraceae</taxon>
        <taxon>Hominiventricola</taxon>
    </lineage>
</organism>
<feature type="transmembrane region" description="Helical" evidence="6">
    <location>
        <begin position="208"/>
        <end position="231"/>
    </location>
</feature>
<dbReference type="PANTHER" id="PTHR22911:SF6">
    <property type="entry name" value="SOLUTE CARRIER FAMILY 35 MEMBER G1"/>
    <property type="match status" value="1"/>
</dbReference>
<comment type="subcellular location">
    <subcellularLocation>
        <location evidence="1">Membrane</location>
        <topology evidence="1">Multi-pass membrane protein</topology>
    </subcellularLocation>
</comment>